<dbReference type="Proteomes" id="UP000664534">
    <property type="component" value="Unassembled WGS sequence"/>
</dbReference>
<protein>
    <submittedName>
        <fullName evidence="3">Uncharacterized protein</fullName>
    </submittedName>
</protein>
<dbReference type="OrthoDB" id="5343028at2759"/>
<evidence type="ECO:0000313" key="4">
    <source>
        <dbReference type="Proteomes" id="UP000664534"/>
    </source>
</evidence>
<feature type="compositionally biased region" description="Polar residues" evidence="2">
    <location>
        <begin position="309"/>
        <end position="338"/>
    </location>
</feature>
<gene>
    <name evidence="3" type="ORF">IMSHALPRED_008968</name>
</gene>
<dbReference type="EMBL" id="CAJPDT010000067">
    <property type="protein sequence ID" value="CAF9932731.1"/>
    <property type="molecule type" value="Genomic_DNA"/>
</dbReference>
<name>A0A8H3FXZ2_9LECA</name>
<keyword evidence="1" id="KW-0175">Coiled coil</keyword>
<evidence type="ECO:0000256" key="2">
    <source>
        <dbReference type="SAM" id="MobiDB-lite"/>
    </source>
</evidence>
<sequence length="715" mass="79664">MECEPKIVSGSSVSDPISVLDDDEPDATEISYIDLEIDSEALTDEKCTVPIKPAVTVTGSHGSGSQTIAKNHSPYNTPQGSDSVRHTKRVTFPLFRTLTKDELPAPSVQTVAEDRGIGFKAWYRANDPLHTAKATPGTQQKAISQNPPIGMFNEERTRNTTRRDRDAPQFEMNVLKSKRKRTIGELGYDELISPVQIESPSEKLARMAKKRRQRQERCDLSLLNANAGDAQSAEDIDHACGNTFDRTTGENLELAASPIECESRHLQENVLGVGDEHTGPSVFREPFSYVSTEDHPDHSDGRMNPYGIRSTQNTAQDCDAQKQTNGSNAAYSSDSASRNSRDQKPRVAGPTRACGVFSPEKKPPVKRSHNGAFHCPRCDSQFTRSLTVNYHFEGCVAKYGNPKSLRWNDHPSLERVKKHAVRDNELHSTIKDDAWSSWPEPKLDRPVPPVEHRATAGGKGLSKETLKRFQETGSWNGGIEVDQSALEAEIDESEVPDIAYHYFVQKREWLETEEDAIESSIGPFHTMNEANAVAKAEVQSPQIDGYEGIQSRGWSYYYEQNENGMQTHMATILEIHIETAVNRALAPANTRVSIPKAAFIVAPRVYIVHELQWLPTSPDATITAPNHCQSLTHGVFTLLSQANQRASAEYLETLTGNWGDSEYDLLSKTETKSDLNKKVRALNREMDCFHEKIKLDNDGFAKVWVELVVVEGPRN</sequence>
<reference evidence="3" key="1">
    <citation type="submission" date="2021-03" db="EMBL/GenBank/DDBJ databases">
        <authorList>
            <person name="Tagirdzhanova G."/>
        </authorList>
    </citation>
    <scope>NUCLEOTIDE SEQUENCE</scope>
</reference>
<feature type="region of interest" description="Disordered" evidence="2">
    <location>
        <begin position="130"/>
        <end position="153"/>
    </location>
</feature>
<comment type="caution">
    <text evidence="3">The sequence shown here is derived from an EMBL/GenBank/DDBJ whole genome shotgun (WGS) entry which is preliminary data.</text>
</comment>
<feature type="region of interest" description="Disordered" evidence="2">
    <location>
        <begin position="437"/>
        <end position="461"/>
    </location>
</feature>
<feature type="compositionally biased region" description="Basic and acidic residues" evidence="2">
    <location>
        <begin position="292"/>
        <end position="301"/>
    </location>
</feature>
<evidence type="ECO:0000313" key="3">
    <source>
        <dbReference type="EMBL" id="CAF9932731.1"/>
    </source>
</evidence>
<feature type="region of interest" description="Disordered" evidence="2">
    <location>
        <begin position="1"/>
        <end position="25"/>
    </location>
</feature>
<feature type="region of interest" description="Disordered" evidence="2">
    <location>
        <begin position="55"/>
        <end position="84"/>
    </location>
</feature>
<feature type="region of interest" description="Disordered" evidence="2">
    <location>
        <begin position="289"/>
        <end position="369"/>
    </location>
</feature>
<feature type="compositionally biased region" description="Polar residues" evidence="2">
    <location>
        <begin position="57"/>
        <end position="82"/>
    </location>
</feature>
<feature type="coiled-coil region" evidence="1">
    <location>
        <begin position="665"/>
        <end position="692"/>
    </location>
</feature>
<feature type="compositionally biased region" description="Basic and acidic residues" evidence="2">
    <location>
        <begin position="441"/>
        <end position="454"/>
    </location>
</feature>
<accession>A0A8H3FXZ2</accession>
<dbReference type="AlphaFoldDB" id="A0A8H3FXZ2"/>
<proteinExistence type="predicted"/>
<evidence type="ECO:0000256" key="1">
    <source>
        <dbReference type="SAM" id="Coils"/>
    </source>
</evidence>
<feature type="compositionally biased region" description="Polar residues" evidence="2">
    <location>
        <begin position="136"/>
        <end position="147"/>
    </location>
</feature>
<keyword evidence="4" id="KW-1185">Reference proteome</keyword>
<organism evidence="3 4">
    <name type="scientific">Imshaugia aleurites</name>
    <dbReference type="NCBI Taxonomy" id="172621"/>
    <lineage>
        <taxon>Eukaryota</taxon>
        <taxon>Fungi</taxon>
        <taxon>Dikarya</taxon>
        <taxon>Ascomycota</taxon>
        <taxon>Pezizomycotina</taxon>
        <taxon>Lecanoromycetes</taxon>
        <taxon>OSLEUM clade</taxon>
        <taxon>Lecanoromycetidae</taxon>
        <taxon>Lecanorales</taxon>
        <taxon>Lecanorineae</taxon>
        <taxon>Parmeliaceae</taxon>
        <taxon>Imshaugia</taxon>
    </lineage>
</organism>